<dbReference type="AlphaFoldDB" id="A0A194Q5S1"/>
<dbReference type="Proteomes" id="UP000053268">
    <property type="component" value="Unassembled WGS sequence"/>
</dbReference>
<dbReference type="STRING" id="66420.A0A194Q5S1"/>
<accession>A0A194Q5S1</accession>
<protein>
    <submittedName>
        <fullName evidence="1">Nucleoredoxin-like protein 2</fullName>
    </submittedName>
</protein>
<proteinExistence type="predicted"/>
<gene>
    <name evidence="1" type="ORF">RR46_07543</name>
</gene>
<organism evidence="1 2">
    <name type="scientific">Papilio xuthus</name>
    <name type="common">Asian swallowtail butterfly</name>
    <dbReference type="NCBI Taxonomy" id="66420"/>
    <lineage>
        <taxon>Eukaryota</taxon>
        <taxon>Metazoa</taxon>
        <taxon>Ecdysozoa</taxon>
        <taxon>Arthropoda</taxon>
        <taxon>Hexapoda</taxon>
        <taxon>Insecta</taxon>
        <taxon>Pterygota</taxon>
        <taxon>Neoptera</taxon>
        <taxon>Endopterygota</taxon>
        <taxon>Lepidoptera</taxon>
        <taxon>Glossata</taxon>
        <taxon>Ditrysia</taxon>
        <taxon>Papilionoidea</taxon>
        <taxon>Papilionidae</taxon>
        <taxon>Papilioninae</taxon>
        <taxon>Papilio</taxon>
    </lineage>
</organism>
<dbReference type="EMBL" id="KQ459460">
    <property type="protein sequence ID" value="KPJ00704.1"/>
    <property type="molecule type" value="Genomic_DNA"/>
</dbReference>
<evidence type="ECO:0000313" key="2">
    <source>
        <dbReference type="Proteomes" id="UP000053268"/>
    </source>
</evidence>
<name>A0A194Q5S1_PAPXU</name>
<evidence type="ECO:0000313" key="1">
    <source>
        <dbReference type="EMBL" id="KPJ00704.1"/>
    </source>
</evidence>
<sequence length="165" mass="18278">MSASVDSESVCAPYNWVDSAAVYDKRGERVPAERLRCAPAIALLFTSRGVDREGVVARFCRIYQAASYGEQPDWLTLRFDDTLVHELKYMHEVTCIPQLLVVRGDGAVISSHGISDLEEYGRNAVLSWLPSAVCSAARGDDADVDRDLTLPHDHHIKFGDAEQKV</sequence>
<reference evidence="1 2" key="1">
    <citation type="journal article" date="2015" name="Nat. Commun.">
        <title>Outbred genome sequencing and CRISPR/Cas9 gene editing in butterflies.</title>
        <authorList>
            <person name="Li X."/>
            <person name="Fan D."/>
            <person name="Zhang W."/>
            <person name="Liu G."/>
            <person name="Zhang L."/>
            <person name="Zhao L."/>
            <person name="Fang X."/>
            <person name="Chen L."/>
            <person name="Dong Y."/>
            <person name="Chen Y."/>
            <person name="Ding Y."/>
            <person name="Zhao R."/>
            <person name="Feng M."/>
            <person name="Zhu Y."/>
            <person name="Feng Y."/>
            <person name="Jiang X."/>
            <person name="Zhu D."/>
            <person name="Xiang H."/>
            <person name="Feng X."/>
            <person name="Li S."/>
            <person name="Wang J."/>
            <person name="Zhang G."/>
            <person name="Kronforst M.R."/>
            <person name="Wang W."/>
        </authorList>
    </citation>
    <scope>NUCLEOTIDE SEQUENCE [LARGE SCALE GENOMIC DNA]</scope>
    <source>
        <strain evidence="1">Ya'a_city_454_Px</strain>
        <tissue evidence="1">Whole body</tissue>
    </source>
</reference>
<keyword evidence="2" id="KW-1185">Reference proteome</keyword>